<feature type="region of interest" description="Disordered" evidence="1">
    <location>
        <begin position="56"/>
        <end position="137"/>
    </location>
</feature>
<organism evidence="2 3">
    <name type="scientific">Neurospora intermedia</name>
    <dbReference type="NCBI Taxonomy" id="5142"/>
    <lineage>
        <taxon>Eukaryota</taxon>
        <taxon>Fungi</taxon>
        <taxon>Dikarya</taxon>
        <taxon>Ascomycota</taxon>
        <taxon>Pezizomycotina</taxon>
        <taxon>Sordariomycetes</taxon>
        <taxon>Sordariomycetidae</taxon>
        <taxon>Sordariales</taxon>
        <taxon>Sordariaceae</taxon>
        <taxon>Neurospora</taxon>
    </lineage>
</organism>
<gene>
    <name evidence="2" type="ORF">QR685DRAFT_238060</name>
</gene>
<keyword evidence="3" id="KW-1185">Reference proteome</keyword>
<reference evidence="2 3" key="1">
    <citation type="submission" date="2023-09" db="EMBL/GenBank/DDBJ databases">
        <title>Multi-omics analysis of a traditional fermented food reveals byproduct-associated fungal strains for waste-to-food upcycling.</title>
        <authorList>
            <consortium name="Lawrence Berkeley National Laboratory"/>
            <person name="Rekdal V.M."/>
            <person name="Villalobos-Escobedo J.M."/>
            <person name="Rodriguez-Valeron N."/>
            <person name="Garcia M.O."/>
            <person name="Vasquez D.P."/>
            <person name="Damayanti I."/>
            <person name="Sorensen P.M."/>
            <person name="Baidoo E.E."/>
            <person name="De Carvalho A.C."/>
            <person name="Riley R."/>
            <person name="Lipzen A."/>
            <person name="He G."/>
            <person name="Yan M."/>
            <person name="Haridas S."/>
            <person name="Daum C."/>
            <person name="Yoshinaga Y."/>
            <person name="Ng V."/>
            <person name="Grigoriev I.V."/>
            <person name="Munk R."/>
            <person name="Nuraida L."/>
            <person name="Wijaya C.H."/>
            <person name="Morales P.-C."/>
            <person name="Keasling J.D."/>
        </authorList>
    </citation>
    <scope>NUCLEOTIDE SEQUENCE [LARGE SCALE GENOMIC DNA]</scope>
    <source>
        <strain evidence="2 3">FGSC 2613</strain>
    </source>
</reference>
<proteinExistence type="predicted"/>
<feature type="compositionally biased region" description="Basic and acidic residues" evidence="1">
    <location>
        <begin position="56"/>
        <end position="98"/>
    </location>
</feature>
<feature type="compositionally biased region" description="Low complexity" evidence="1">
    <location>
        <begin position="104"/>
        <end position="136"/>
    </location>
</feature>
<name>A0ABR3DL25_NEUIN</name>
<evidence type="ECO:0000313" key="2">
    <source>
        <dbReference type="EMBL" id="KAL0472506.1"/>
    </source>
</evidence>
<evidence type="ECO:0000313" key="3">
    <source>
        <dbReference type="Proteomes" id="UP001451303"/>
    </source>
</evidence>
<evidence type="ECO:0008006" key="4">
    <source>
        <dbReference type="Google" id="ProtNLM"/>
    </source>
</evidence>
<evidence type="ECO:0000256" key="1">
    <source>
        <dbReference type="SAM" id="MobiDB-lite"/>
    </source>
</evidence>
<sequence length="334" mass="37133">MDSSQSQAQFQPLFCSPALPSELLWYIIHHCTHPTTLIICSSRLDFLTALARDIRQSQEDDEKSRGQEQEERQSSPQPDQDKVPTDTKQDQKEAHELQQELSWPSHQQQQPAATTQSTQDEPTKTTSTTPAAKITPGPWASQLLASPLYQVAVARHIRTVFIPTVSHLRAFLSVFDTNNPLTNTNKIPTPPPPPPYPSTYDPLPNQQTGPQPQQQLLLVYGFLALHRDSSEWSVQGLNTTAAVLLETGRRAGLGVVVVEPVECDEGLRSLDDLRGEKMPVVSGSALRGAGGDLERSVGGGLIGRTVDVRRVLGRWFQFGVGEWERERQRYRLCS</sequence>
<dbReference type="Proteomes" id="UP001451303">
    <property type="component" value="Unassembled WGS sequence"/>
</dbReference>
<comment type="caution">
    <text evidence="2">The sequence shown here is derived from an EMBL/GenBank/DDBJ whole genome shotgun (WGS) entry which is preliminary data.</text>
</comment>
<protein>
    <recommendedName>
        <fullName evidence="4">F-box domain-containing protein</fullName>
    </recommendedName>
</protein>
<accession>A0ABR3DL25</accession>
<dbReference type="EMBL" id="JAVLET010000003">
    <property type="protein sequence ID" value="KAL0472506.1"/>
    <property type="molecule type" value="Genomic_DNA"/>
</dbReference>